<reference evidence="1" key="1">
    <citation type="submission" date="2021-03" db="EMBL/GenBank/DDBJ databases">
        <title>Antimicrobial resistance genes in bacteria isolated from Japanese honey, and their potential for conferring macrolide and lincosamide resistance in the American foulbrood pathogen Paenibacillus larvae.</title>
        <authorList>
            <person name="Okamoto M."/>
            <person name="Kumagai M."/>
            <person name="Kanamori H."/>
            <person name="Takamatsu D."/>
        </authorList>
    </citation>
    <scope>NUCLEOTIDE SEQUENCE</scope>
    <source>
        <strain evidence="1">J43TS3</strain>
    </source>
</reference>
<name>A0A920C8I9_9BACI</name>
<organism evidence="1 2">
    <name type="scientific">Ornithinibacillus bavariensis</name>
    <dbReference type="NCBI Taxonomy" id="545502"/>
    <lineage>
        <taxon>Bacteria</taxon>
        <taxon>Bacillati</taxon>
        <taxon>Bacillota</taxon>
        <taxon>Bacilli</taxon>
        <taxon>Bacillales</taxon>
        <taxon>Bacillaceae</taxon>
        <taxon>Ornithinibacillus</taxon>
    </lineage>
</organism>
<evidence type="ECO:0000313" key="1">
    <source>
        <dbReference type="EMBL" id="GIO28269.1"/>
    </source>
</evidence>
<dbReference type="AlphaFoldDB" id="A0A920C8I9"/>
<dbReference type="EMBL" id="BORP01000006">
    <property type="protein sequence ID" value="GIO28269.1"/>
    <property type="molecule type" value="Genomic_DNA"/>
</dbReference>
<accession>A0A920C8I9</accession>
<keyword evidence="2" id="KW-1185">Reference proteome</keyword>
<comment type="caution">
    <text evidence="1">The sequence shown here is derived from an EMBL/GenBank/DDBJ whole genome shotgun (WGS) entry which is preliminary data.</text>
</comment>
<evidence type="ECO:0000313" key="2">
    <source>
        <dbReference type="Proteomes" id="UP000676917"/>
    </source>
</evidence>
<gene>
    <name evidence="1" type="ORF">J43TS3_28800</name>
</gene>
<proteinExistence type="predicted"/>
<dbReference type="Proteomes" id="UP000676917">
    <property type="component" value="Unassembled WGS sequence"/>
</dbReference>
<sequence>MANEIWGHRFYGWKRNTPTVERVWRIAMALDMPLKLLITRLKFKEEGGNMSKEGSKKQFIQSLY</sequence>
<protein>
    <submittedName>
        <fullName evidence="1">Uncharacterized protein</fullName>
    </submittedName>
</protein>